<dbReference type="Gene3D" id="1.10.630.10">
    <property type="entry name" value="Cytochrome P450"/>
    <property type="match status" value="1"/>
</dbReference>
<keyword evidence="3" id="KW-0408">Iron</keyword>
<keyword evidence="4" id="KW-1185">Reference proteome</keyword>
<dbReference type="Proteomes" id="UP000504617">
    <property type="component" value="Unplaced"/>
</dbReference>
<dbReference type="OrthoDB" id="1372046at2759"/>
<dbReference type="GeneID" id="106551127"/>
<dbReference type="PANTHER" id="PTHR24286">
    <property type="entry name" value="CYTOCHROME P450 26"/>
    <property type="match status" value="1"/>
</dbReference>
<organism evidence="4 5">
    <name type="scientific">Thamnophis sirtalis</name>
    <dbReference type="NCBI Taxonomy" id="35019"/>
    <lineage>
        <taxon>Eukaryota</taxon>
        <taxon>Metazoa</taxon>
        <taxon>Chordata</taxon>
        <taxon>Craniata</taxon>
        <taxon>Vertebrata</taxon>
        <taxon>Euteleostomi</taxon>
        <taxon>Lepidosauria</taxon>
        <taxon>Squamata</taxon>
        <taxon>Bifurcata</taxon>
        <taxon>Unidentata</taxon>
        <taxon>Episquamata</taxon>
        <taxon>Toxicofera</taxon>
        <taxon>Serpentes</taxon>
        <taxon>Colubroidea</taxon>
        <taxon>Colubridae</taxon>
        <taxon>Natricinae</taxon>
        <taxon>Thamnophis</taxon>
    </lineage>
</organism>
<evidence type="ECO:0000313" key="5">
    <source>
        <dbReference type="RefSeq" id="XP_013924621.1"/>
    </source>
</evidence>
<evidence type="ECO:0000313" key="4">
    <source>
        <dbReference type="Proteomes" id="UP000504617"/>
    </source>
</evidence>
<feature type="non-terminal residue" evidence="5">
    <location>
        <position position="224"/>
    </location>
</feature>
<evidence type="ECO:0000256" key="1">
    <source>
        <dbReference type="ARBA" id="ARBA00010617"/>
    </source>
</evidence>
<keyword evidence="2" id="KW-0479">Metal-binding</keyword>
<protein>
    <submittedName>
        <fullName evidence="5">Cytochrome P450 26C1-like</fullName>
    </submittedName>
</protein>
<accession>A0A6I9YKE0</accession>
<dbReference type="GO" id="GO:0005506">
    <property type="term" value="F:iron ion binding"/>
    <property type="evidence" value="ECO:0007669"/>
    <property type="project" value="InterPro"/>
</dbReference>
<evidence type="ECO:0000256" key="2">
    <source>
        <dbReference type="ARBA" id="ARBA00022723"/>
    </source>
</evidence>
<dbReference type="GO" id="GO:0020037">
    <property type="term" value="F:heme binding"/>
    <property type="evidence" value="ECO:0007669"/>
    <property type="project" value="InterPro"/>
</dbReference>
<proteinExistence type="inferred from homology"/>
<dbReference type="GO" id="GO:0016125">
    <property type="term" value="P:sterol metabolic process"/>
    <property type="evidence" value="ECO:0007669"/>
    <property type="project" value="TreeGrafter"/>
</dbReference>
<dbReference type="GO" id="GO:0016705">
    <property type="term" value="F:oxidoreductase activity, acting on paired donors, with incorporation or reduction of molecular oxygen"/>
    <property type="evidence" value="ECO:0007669"/>
    <property type="project" value="InterPro"/>
</dbReference>
<sequence length="224" mass="25438">MTVSEKGSHFHSSRRQRYGAVFKTHLLGKPVVRVSGAENVRKILLGEHSLVSSQWPLSTQILLGSHTLLNAHAEVHRHRRKILARVFSRAALEVYLPRIQRLVCWELRGWCRRRGPIAVYASAKVLTFRIAARILLGLRLEEEQFVELSGAFEQLVENLFSLPLNVPFSGLRKLDCQSITINSHLVSIANEEETELLSKYLEENQALGSSVWIGMFENKIGTMK</sequence>
<dbReference type="GO" id="GO:0004497">
    <property type="term" value="F:monooxygenase activity"/>
    <property type="evidence" value="ECO:0007669"/>
    <property type="project" value="InterPro"/>
</dbReference>
<name>A0A6I9YKE0_9SAUR</name>
<dbReference type="RefSeq" id="XP_013924621.1">
    <property type="nucleotide sequence ID" value="XM_014069146.1"/>
</dbReference>
<dbReference type="KEGG" id="tsr:106551127"/>
<dbReference type="PANTHER" id="PTHR24286:SF100">
    <property type="entry name" value="CYTOCHROME P450 26C1"/>
    <property type="match status" value="1"/>
</dbReference>
<comment type="similarity">
    <text evidence="1">Belongs to the cytochrome P450 family.</text>
</comment>
<dbReference type="Pfam" id="PF00067">
    <property type="entry name" value="p450"/>
    <property type="match status" value="1"/>
</dbReference>
<dbReference type="SUPFAM" id="SSF48264">
    <property type="entry name" value="Cytochrome P450"/>
    <property type="match status" value="1"/>
</dbReference>
<evidence type="ECO:0000256" key="3">
    <source>
        <dbReference type="ARBA" id="ARBA00023004"/>
    </source>
</evidence>
<reference evidence="5" key="1">
    <citation type="submission" date="2025-08" db="UniProtKB">
        <authorList>
            <consortium name="RefSeq"/>
        </authorList>
    </citation>
    <scope>IDENTIFICATION</scope>
    <source>
        <tissue evidence="5">Skeletal muscle</tissue>
    </source>
</reference>
<gene>
    <name evidence="5" type="primary">LOC106551127</name>
</gene>
<dbReference type="AlphaFoldDB" id="A0A6I9YKE0"/>
<dbReference type="InterPro" id="IPR036396">
    <property type="entry name" value="Cyt_P450_sf"/>
</dbReference>
<dbReference type="InterPro" id="IPR001128">
    <property type="entry name" value="Cyt_P450"/>
</dbReference>